<dbReference type="Proteomes" id="UP000095751">
    <property type="component" value="Unassembled WGS sequence"/>
</dbReference>
<keyword evidence="2" id="KW-0238">DNA-binding</keyword>
<reference evidence="6 7" key="1">
    <citation type="submission" date="2016-09" db="EMBL/GenBank/DDBJ databases">
        <title>Extensive genetic diversity and differential bi-allelic expression allows diatom success in the polar Southern Ocean.</title>
        <authorList>
            <consortium name="DOE Joint Genome Institute"/>
            <person name="Mock T."/>
            <person name="Otillar R.P."/>
            <person name="Strauss J."/>
            <person name="Dupont C."/>
            <person name="Frickenhaus S."/>
            <person name="Maumus F."/>
            <person name="Mcmullan M."/>
            <person name="Sanges R."/>
            <person name="Schmutz J."/>
            <person name="Toseland A."/>
            <person name="Valas R."/>
            <person name="Veluchamy A."/>
            <person name="Ward B.J."/>
            <person name="Allen A."/>
            <person name="Barry K."/>
            <person name="Falciatore A."/>
            <person name="Ferrante M."/>
            <person name="Fortunato A.E."/>
            <person name="Gloeckner G."/>
            <person name="Gruber A."/>
            <person name="Hipkin R."/>
            <person name="Janech M."/>
            <person name="Kroth P."/>
            <person name="Leese F."/>
            <person name="Lindquist E."/>
            <person name="Lyon B.R."/>
            <person name="Martin J."/>
            <person name="Mayer C."/>
            <person name="Parker M."/>
            <person name="Quesneville H."/>
            <person name="Raymond J."/>
            <person name="Uhlig C."/>
            <person name="Valentin K.U."/>
            <person name="Worden A.Z."/>
            <person name="Armbrust E.V."/>
            <person name="Bowler C."/>
            <person name="Green B."/>
            <person name="Moulton V."/>
            <person name="Van Oosterhout C."/>
            <person name="Grigoriev I."/>
        </authorList>
    </citation>
    <scope>NUCLEOTIDE SEQUENCE [LARGE SCALE GENOMIC DNA]</scope>
    <source>
        <strain evidence="6 7">CCMP1102</strain>
    </source>
</reference>
<proteinExistence type="inferred from homology"/>
<feature type="non-terminal residue" evidence="6">
    <location>
        <position position="1"/>
    </location>
</feature>
<accession>A0A1E7ES73</accession>
<sequence>IISWVPSHNGFKVHKPKEFDSTIMPKYFHQTKYKSFQRQLNMWGFERVGNGEQKGSYLHPYFIRGKPNLCREMQR</sequence>
<dbReference type="GO" id="GO:0043565">
    <property type="term" value="F:sequence-specific DNA binding"/>
    <property type="evidence" value="ECO:0007669"/>
    <property type="project" value="InterPro"/>
</dbReference>
<name>A0A1E7ES73_9STRA</name>
<dbReference type="OrthoDB" id="60033at2759"/>
<dbReference type="InterPro" id="IPR036388">
    <property type="entry name" value="WH-like_DNA-bd_sf"/>
</dbReference>
<evidence type="ECO:0000259" key="5">
    <source>
        <dbReference type="SMART" id="SM00415"/>
    </source>
</evidence>
<comment type="similarity">
    <text evidence="4">Belongs to the HSF family.</text>
</comment>
<dbReference type="InterPro" id="IPR000232">
    <property type="entry name" value="HSF_DNA-bd"/>
</dbReference>
<dbReference type="KEGG" id="fcy:FRACYDRAFT_155328"/>
<organism evidence="6 7">
    <name type="scientific">Fragilariopsis cylindrus CCMP1102</name>
    <dbReference type="NCBI Taxonomy" id="635003"/>
    <lineage>
        <taxon>Eukaryota</taxon>
        <taxon>Sar</taxon>
        <taxon>Stramenopiles</taxon>
        <taxon>Ochrophyta</taxon>
        <taxon>Bacillariophyta</taxon>
        <taxon>Bacillariophyceae</taxon>
        <taxon>Bacillariophycidae</taxon>
        <taxon>Bacillariales</taxon>
        <taxon>Bacillariaceae</taxon>
        <taxon>Fragilariopsis</taxon>
    </lineage>
</organism>
<dbReference type="GO" id="GO:0003700">
    <property type="term" value="F:DNA-binding transcription factor activity"/>
    <property type="evidence" value="ECO:0007669"/>
    <property type="project" value="InterPro"/>
</dbReference>
<evidence type="ECO:0000256" key="4">
    <source>
        <dbReference type="RuleBase" id="RU004020"/>
    </source>
</evidence>
<keyword evidence="3" id="KW-0539">Nucleus</keyword>
<dbReference type="PANTHER" id="PTHR10015:SF206">
    <property type="entry name" value="HSF-TYPE DNA-BINDING DOMAIN-CONTAINING PROTEIN"/>
    <property type="match status" value="1"/>
</dbReference>
<evidence type="ECO:0000313" key="6">
    <source>
        <dbReference type="EMBL" id="OEU08644.1"/>
    </source>
</evidence>
<feature type="domain" description="HSF-type DNA-binding" evidence="5">
    <location>
        <begin position="1"/>
        <end position="75"/>
    </location>
</feature>
<comment type="subcellular location">
    <subcellularLocation>
        <location evidence="1">Nucleus</location>
    </subcellularLocation>
</comment>
<dbReference type="SMART" id="SM00415">
    <property type="entry name" value="HSF"/>
    <property type="match status" value="1"/>
</dbReference>
<dbReference type="EMBL" id="KV784379">
    <property type="protein sequence ID" value="OEU08644.1"/>
    <property type="molecule type" value="Genomic_DNA"/>
</dbReference>
<evidence type="ECO:0000256" key="1">
    <source>
        <dbReference type="ARBA" id="ARBA00004123"/>
    </source>
</evidence>
<dbReference type="Pfam" id="PF00447">
    <property type="entry name" value="HSF_DNA-bind"/>
    <property type="match status" value="1"/>
</dbReference>
<feature type="non-terminal residue" evidence="6">
    <location>
        <position position="75"/>
    </location>
</feature>
<dbReference type="InterPro" id="IPR036390">
    <property type="entry name" value="WH_DNA-bd_sf"/>
</dbReference>
<dbReference type="PANTHER" id="PTHR10015">
    <property type="entry name" value="HEAT SHOCK TRANSCRIPTION FACTOR"/>
    <property type="match status" value="1"/>
</dbReference>
<protein>
    <recommendedName>
        <fullName evidence="5">HSF-type DNA-binding domain-containing protein</fullName>
    </recommendedName>
</protein>
<evidence type="ECO:0000256" key="2">
    <source>
        <dbReference type="ARBA" id="ARBA00023125"/>
    </source>
</evidence>
<dbReference type="SUPFAM" id="SSF46785">
    <property type="entry name" value="Winged helix' DNA-binding domain"/>
    <property type="match status" value="1"/>
</dbReference>
<evidence type="ECO:0000256" key="3">
    <source>
        <dbReference type="ARBA" id="ARBA00023242"/>
    </source>
</evidence>
<dbReference type="InParanoid" id="A0A1E7ES73"/>
<gene>
    <name evidence="6" type="ORF">FRACYDRAFT_155328</name>
</gene>
<dbReference type="AlphaFoldDB" id="A0A1E7ES73"/>
<dbReference type="FunFam" id="1.10.10.10:FF:000479">
    <property type="entry name" value="Predicted protein"/>
    <property type="match status" value="1"/>
</dbReference>
<dbReference type="Gene3D" id="1.10.10.10">
    <property type="entry name" value="Winged helix-like DNA-binding domain superfamily/Winged helix DNA-binding domain"/>
    <property type="match status" value="1"/>
</dbReference>
<dbReference type="GO" id="GO:0005634">
    <property type="term" value="C:nucleus"/>
    <property type="evidence" value="ECO:0007669"/>
    <property type="project" value="UniProtKB-SubCell"/>
</dbReference>
<evidence type="ECO:0000313" key="7">
    <source>
        <dbReference type="Proteomes" id="UP000095751"/>
    </source>
</evidence>
<keyword evidence="7" id="KW-1185">Reference proteome</keyword>